<name>A0A9Q3SYR6_9LACO</name>
<evidence type="ECO:0000256" key="1">
    <source>
        <dbReference type="SAM" id="Coils"/>
    </source>
</evidence>
<keyword evidence="1" id="KW-0175">Coiled coil</keyword>
<accession>A0A9Q3SYR6</accession>
<keyword evidence="2" id="KW-0812">Transmembrane</keyword>
<dbReference type="AlphaFoldDB" id="A0A9Q3SYR6"/>
<organism evidence="3 4">
    <name type="scientific">Leuconostoc gasicomitatum</name>
    <dbReference type="NCBI Taxonomy" id="115778"/>
    <lineage>
        <taxon>Bacteria</taxon>
        <taxon>Bacillati</taxon>
        <taxon>Bacillota</taxon>
        <taxon>Bacilli</taxon>
        <taxon>Lactobacillales</taxon>
        <taxon>Lactobacillaceae</taxon>
        <taxon>Leuconostoc</taxon>
        <taxon>Leuconostoc gelidum group</taxon>
    </lineage>
</organism>
<proteinExistence type="predicted"/>
<protein>
    <submittedName>
        <fullName evidence="3">Uncharacterized protein</fullName>
    </submittedName>
</protein>
<sequence>MAIQTIIIIGIPLWLIAWKMYTTIKLLTNEINYFSKEIKGVVENMERLNSQVQVHESKIKALENK</sequence>
<comment type="caution">
    <text evidence="3">The sequence shown here is derived from an EMBL/GenBank/DDBJ whole genome shotgun (WGS) entry which is preliminary data.</text>
</comment>
<feature type="transmembrane region" description="Helical" evidence="2">
    <location>
        <begin position="6"/>
        <end position="27"/>
    </location>
</feature>
<evidence type="ECO:0000313" key="4">
    <source>
        <dbReference type="Proteomes" id="UP000752647"/>
    </source>
</evidence>
<gene>
    <name evidence="3" type="ORF">KIJ12_05720</name>
</gene>
<evidence type="ECO:0000313" key="3">
    <source>
        <dbReference type="EMBL" id="MBZ5962643.1"/>
    </source>
</evidence>
<dbReference type="EMBL" id="JAHBFI010000014">
    <property type="protein sequence ID" value="MBZ5962643.1"/>
    <property type="molecule type" value="Genomic_DNA"/>
</dbReference>
<keyword evidence="2" id="KW-1133">Transmembrane helix</keyword>
<dbReference type="RefSeq" id="WP_147000460.1">
    <property type="nucleotide sequence ID" value="NZ_JAHBFI010000014.1"/>
</dbReference>
<dbReference type="Proteomes" id="UP000752647">
    <property type="component" value="Unassembled WGS sequence"/>
</dbReference>
<keyword evidence="2" id="KW-0472">Membrane</keyword>
<evidence type="ECO:0000256" key="2">
    <source>
        <dbReference type="SAM" id="Phobius"/>
    </source>
</evidence>
<reference evidence="3" key="1">
    <citation type="submission" date="2021-05" db="EMBL/GenBank/DDBJ databases">
        <title>Pangenome of Leuconostoc gelidum warrants species status for Leuconostoc gelidum subsp. gasicomitatum.</title>
        <authorList>
            <person name="Johansson P."/>
            <person name="Sade E."/>
            <person name="Hultman J."/>
            <person name="Auvinen P."/>
            <person name="Bjorkroth J."/>
        </authorList>
    </citation>
    <scope>NUCLEOTIDE SEQUENCE</scope>
    <source>
        <strain evidence="3">A.21.4</strain>
    </source>
</reference>
<dbReference type="GeneID" id="61187167"/>
<feature type="coiled-coil region" evidence="1">
    <location>
        <begin position="38"/>
        <end position="65"/>
    </location>
</feature>